<proteinExistence type="predicted"/>
<organism evidence="1 2">
    <name type="scientific">Trapa natans</name>
    <name type="common">Water chestnut</name>
    <dbReference type="NCBI Taxonomy" id="22666"/>
    <lineage>
        <taxon>Eukaryota</taxon>
        <taxon>Viridiplantae</taxon>
        <taxon>Streptophyta</taxon>
        <taxon>Embryophyta</taxon>
        <taxon>Tracheophyta</taxon>
        <taxon>Spermatophyta</taxon>
        <taxon>Magnoliopsida</taxon>
        <taxon>eudicotyledons</taxon>
        <taxon>Gunneridae</taxon>
        <taxon>Pentapetalae</taxon>
        <taxon>rosids</taxon>
        <taxon>malvids</taxon>
        <taxon>Myrtales</taxon>
        <taxon>Lythraceae</taxon>
        <taxon>Trapa</taxon>
    </lineage>
</organism>
<sequence length="74" mass="8224">MSRRLENAAVILMNVLLRKSICVYKEFAYMLLDVLSLLVSAIRFSGAASRMSSTSSSGRFSAPAMMSMAARHYR</sequence>
<dbReference type="EMBL" id="JAXQNO010000003">
    <property type="protein sequence ID" value="KAK4801606.1"/>
    <property type="molecule type" value="Genomic_DNA"/>
</dbReference>
<reference evidence="1 2" key="1">
    <citation type="journal article" date="2023" name="Hortic Res">
        <title>Pangenome of water caltrop reveals structural variations and asymmetric subgenome divergence after allopolyploidization.</title>
        <authorList>
            <person name="Zhang X."/>
            <person name="Chen Y."/>
            <person name="Wang L."/>
            <person name="Yuan Y."/>
            <person name="Fang M."/>
            <person name="Shi L."/>
            <person name="Lu R."/>
            <person name="Comes H.P."/>
            <person name="Ma Y."/>
            <person name="Chen Y."/>
            <person name="Huang G."/>
            <person name="Zhou Y."/>
            <person name="Zheng Z."/>
            <person name="Qiu Y."/>
        </authorList>
    </citation>
    <scope>NUCLEOTIDE SEQUENCE [LARGE SCALE GENOMIC DNA]</scope>
    <source>
        <strain evidence="1">F231</strain>
    </source>
</reference>
<protein>
    <submittedName>
        <fullName evidence="1">Uncharacterized protein</fullName>
    </submittedName>
</protein>
<name>A0AAN7MWB4_TRANT</name>
<evidence type="ECO:0000313" key="1">
    <source>
        <dbReference type="EMBL" id="KAK4801606.1"/>
    </source>
</evidence>
<comment type="caution">
    <text evidence="1">The sequence shown here is derived from an EMBL/GenBank/DDBJ whole genome shotgun (WGS) entry which is preliminary data.</text>
</comment>
<dbReference type="Proteomes" id="UP001346149">
    <property type="component" value="Unassembled WGS sequence"/>
</dbReference>
<keyword evidence="2" id="KW-1185">Reference proteome</keyword>
<accession>A0AAN7MWB4</accession>
<gene>
    <name evidence="1" type="ORF">SAY86_022093</name>
</gene>
<dbReference type="AlphaFoldDB" id="A0AAN7MWB4"/>
<evidence type="ECO:0000313" key="2">
    <source>
        <dbReference type="Proteomes" id="UP001346149"/>
    </source>
</evidence>